<keyword evidence="2" id="KW-0058">Aromatic hydrocarbons catabolism</keyword>
<dbReference type="SUPFAM" id="SSF53474">
    <property type="entry name" value="alpha/beta-Hydrolases"/>
    <property type="match status" value="1"/>
</dbReference>
<accession>A0AAJ6QXU7</accession>
<keyword evidence="4" id="KW-0812">Transmembrane</keyword>
<dbReference type="Pfam" id="PF06441">
    <property type="entry name" value="EHN"/>
    <property type="match status" value="1"/>
</dbReference>
<organism evidence="6 7">
    <name type="scientific">Galendromus occidentalis</name>
    <name type="common">western predatory mite</name>
    <dbReference type="NCBI Taxonomy" id="34638"/>
    <lineage>
        <taxon>Eukaryota</taxon>
        <taxon>Metazoa</taxon>
        <taxon>Ecdysozoa</taxon>
        <taxon>Arthropoda</taxon>
        <taxon>Chelicerata</taxon>
        <taxon>Arachnida</taxon>
        <taxon>Acari</taxon>
        <taxon>Parasitiformes</taxon>
        <taxon>Mesostigmata</taxon>
        <taxon>Gamasina</taxon>
        <taxon>Phytoseioidea</taxon>
        <taxon>Phytoseiidae</taxon>
        <taxon>Typhlodrominae</taxon>
        <taxon>Galendromus</taxon>
    </lineage>
</organism>
<dbReference type="PRINTS" id="PR00412">
    <property type="entry name" value="EPOXHYDRLASE"/>
</dbReference>
<dbReference type="GO" id="GO:0004301">
    <property type="term" value="F:epoxide hydrolase activity"/>
    <property type="evidence" value="ECO:0007669"/>
    <property type="project" value="TreeGrafter"/>
</dbReference>
<dbReference type="InterPro" id="IPR010497">
    <property type="entry name" value="Epoxide_hydro_N"/>
</dbReference>
<evidence type="ECO:0000256" key="4">
    <source>
        <dbReference type="SAM" id="Phobius"/>
    </source>
</evidence>
<name>A0AAJ6QXU7_9ACAR</name>
<evidence type="ECO:0000256" key="1">
    <source>
        <dbReference type="ARBA" id="ARBA00010088"/>
    </source>
</evidence>
<keyword evidence="6" id="KW-1185">Reference proteome</keyword>
<dbReference type="InterPro" id="IPR029058">
    <property type="entry name" value="AB_hydrolase_fold"/>
</dbReference>
<dbReference type="GO" id="GO:0097176">
    <property type="term" value="P:epoxide metabolic process"/>
    <property type="evidence" value="ECO:0007669"/>
    <property type="project" value="TreeGrafter"/>
</dbReference>
<evidence type="ECO:0000313" key="7">
    <source>
        <dbReference type="RefSeq" id="XP_003747399.2"/>
    </source>
</evidence>
<feature type="domain" description="Epoxide hydrolase N-terminal" evidence="5">
    <location>
        <begin position="193"/>
        <end position="302"/>
    </location>
</feature>
<gene>
    <name evidence="7" type="primary">LOC100903336</name>
</gene>
<dbReference type="KEGG" id="goe:100903336"/>
<dbReference type="InterPro" id="IPR000639">
    <property type="entry name" value="Epox_hydrolase-like"/>
</dbReference>
<dbReference type="PANTHER" id="PTHR21661">
    <property type="entry name" value="EPOXIDE HYDROLASE 1-RELATED"/>
    <property type="match status" value="1"/>
</dbReference>
<reference evidence="7" key="1">
    <citation type="submission" date="2025-08" db="UniProtKB">
        <authorList>
            <consortium name="RefSeq"/>
        </authorList>
    </citation>
    <scope>IDENTIFICATION</scope>
</reference>
<feature type="transmembrane region" description="Helical" evidence="4">
    <location>
        <begin position="12"/>
        <end position="32"/>
    </location>
</feature>
<dbReference type="Gene3D" id="3.40.50.1820">
    <property type="entry name" value="alpha/beta hydrolase"/>
    <property type="match status" value="2"/>
</dbReference>
<keyword evidence="3 7" id="KW-0378">Hydrolase</keyword>
<comment type="similarity">
    <text evidence="1">Belongs to the peptidase S33 family.</text>
</comment>
<dbReference type="PANTHER" id="PTHR21661:SF35">
    <property type="entry name" value="EPOXIDE HYDROLASE"/>
    <property type="match status" value="1"/>
</dbReference>
<keyword evidence="4" id="KW-1133">Transmembrane helix</keyword>
<keyword evidence="4" id="KW-0472">Membrane</keyword>
<evidence type="ECO:0000256" key="2">
    <source>
        <dbReference type="ARBA" id="ARBA00022797"/>
    </source>
</evidence>
<evidence type="ECO:0000259" key="5">
    <source>
        <dbReference type="Pfam" id="PF06441"/>
    </source>
</evidence>
<dbReference type="GeneID" id="100903336"/>
<sequence length="596" mass="65749">MLSHSHILNPIDAGLLIIVGSGAISALLIARICPSVSPLSVPYPETAARELQTCMTRDPEPSAKEFGSFHFQATQLDAIGLALLNSPEGLAADIKGHLSTGTSEENLDPVNHDWGHQINDVLPNVMIFSVSRSASTGTRFCKENVLAGSGVILAALFARVDFVSGPLSLPDTVYWGPIRVPRGSTPPKDDETIHEFTVEYGADLIAGLREQIKNTRWVEPVENSAYHYGVNLGSFRDVMEYWRTEFDFNKSLAEINAYPHYRTEIEGLKIHFFRSTVEPRSADVEVVPLMLIHGWPGSFAEFLKVVPLLKEVKDGIAFDIVVPSLPGYGFSEAPTKSGVDVAVAARILKKLMARLGYSRYFVQGGDWGSFVTAAMGTLYPEDVRGIHLNLLLSVPSSLMSITKFLLLKAFPGHFSDGPMPPCMSVDVKSQLHESGYFYIQATKPDTLGLAHLNSPVGLAAHMMEKFSAGIDERNRDLIDGGLGRKIPVDHMLANVMVYHASRSAVSSLRFYKENFLSRNMLSLFKVPIKVPTGYTIFPDEISCFPRFIATDLLPNLTTLTYQSSGGHFVAMEEPKALAEDVRKYVRKVIDLYPERR</sequence>
<evidence type="ECO:0000313" key="6">
    <source>
        <dbReference type="Proteomes" id="UP000694867"/>
    </source>
</evidence>
<dbReference type="AlphaFoldDB" id="A0AAJ6QXU7"/>
<dbReference type="Proteomes" id="UP000694867">
    <property type="component" value="Unplaced"/>
</dbReference>
<evidence type="ECO:0000256" key="3">
    <source>
        <dbReference type="ARBA" id="ARBA00022801"/>
    </source>
</evidence>
<protein>
    <submittedName>
        <fullName evidence="7">Epoxide hydrolase 1</fullName>
    </submittedName>
</protein>
<dbReference type="RefSeq" id="XP_003747399.2">
    <property type="nucleotide sequence ID" value="XM_003747351.2"/>
</dbReference>
<proteinExistence type="inferred from homology"/>